<dbReference type="InterPro" id="IPR036249">
    <property type="entry name" value="Thioredoxin-like_sf"/>
</dbReference>
<dbReference type="Proteomes" id="UP000184050">
    <property type="component" value="Unassembled WGS sequence"/>
</dbReference>
<dbReference type="Pfam" id="PF00085">
    <property type="entry name" value="Thioredoxin"/>
    <property type="match status" value="1"/>
</dbReference>
<dbReference type="OrthoDB" id="9794348at2"/>
<gene>
    <name evidence="2" type="ORF">SAMN05444280_13423</name>
</gene>
<accession>A0A1M6MNG1</accession>
<dbReference type="PROSITE" id="PS51352">
    <property type="entry name" value="THIOREDOXIN_2"/>
    <property type="match status" value="1"/>
</dbReference>
<protein>
    <submittedName>
        <fullName evidence="2">Thioredoxin</fullName>
    </submittedName>
</protein>
<keyword evidence="3" id="KW-1185">Reference proteome</keyword>
<evidence type="ECO:0000313" key="3">
    <source>
        <dbReference type="Proteomes" id="UP000184050"/>
    </source>
</evidence>
<dbReference type="InterPro" id="IPR013766">
    <property type="entry name" value="Thioredoxin_domain"/>
</dbReference>
<sequence>MKKQYLPVILSSLLVAFLLLGYFMKDNLNNFISEKMRESNQSGEVISGEQWVDSLFNYTQNNKNFEYTLLQFKSTGCTICKQMKPELEKVENTPGEKINVVVLSVMNANSQNVMKYFGISAVPTHLILDKQGKEIFRKYGFISGEKLLQKIQ</sequence>
<dbReference type="EMBL" id="FQZE01000034">
    <property type="protein sequence ID" value="SHJ84813.1"/>
    <property type="molecule type" value="Genomic_DNA"/>
</dbReference>
<dbReference type="SUPFAM" id="SSF52833">
    <property type="entry name" value="Thioredoxin-like"/>
    <property type="match status" value="1"/>
</dbReference>
<evidence type="ECO:0000259" key="1">
    <source>
        <dbReference type="PROSITE" id="PS51352"/>
    </source>
</evidence>
<dbReference type="RefSeq" id="WP_073172665.1">
    <property type="nucleotide sequence ID" value="NZ_FQZE01000034.1"/>
</dbReference>
<organism evidence="2 3">
    <name type="scientific">Tangfeifania diversioriginum</name>
    <dbReference type="NCBI Taxonomy" id="1168035"/>
    <lineage>
        <taxon>Bacteria</taxon>
        <taxon>Pseudomonadati</taxon>
        <taxon>Bacteroidota</taxon>
        <taxon>Bacteroidia</taxon>
        <taxon>Marinilabiliales</taxon>
        <taxon>Prolixibacteraceae</taxon>
        <taxon>Tangfeifania</taxon>
    </lineage>
</organism>
<proteinExistence type="predicted"/>
<dbReference type="AlphaFoldDB" id="A0A1M6MNG1"/>
<feature type="domain" description="Thioredoxin" evidence="1">
    <location>
        <begin position="32"/>
        <end position="152"/>
    </location>
</feature>
<reference evidence="2 3" key="1">
    <citation type="submission" date="2016-11" db="EMBL/GenBank/DDBJ databases">
        <authorList>
            <person name="Jaros S."/>
            <person name="Januszkiewicz K."/>
            <person name="Wedrychowicz H."/>
        </authorList>
    </citation>
    <scope>NUCLEOTIDE SEQUENCE [LARGE SCALE GENOMIC DNA]</scope>
    <source>
        <strain evidence="2 3">DSM 27063</strain>
    </source>
</reference>
<dbReference type="STRING" id="1168035.SAMN05444280_13423"/>
<name>A0A1M6MNG1_9BACT</name>
<dbReference type="CDD" id="cd02947">
    <property type="entry name" value="TRX_family"/>
    <property type="match status" value="1"/>
</dbReference>
<evidence type="ECO:0000313" key="2">
    <source>
        <dbReference type="EMBL" id="SHJ84813.1"/>
    </source>
</evidence>
<dbReference type="Gene3D" id="3.40.30.10">
    <property type="entry name" value="Glutaredoxin"/>
    <property type="match status" value="1"/>
</dbReference>